<evidence type="ECO:0000313" key="3">
    <source>
        <dbReference type="EMBL" id="CUJ94920.1"/>
    </source>
</evidence>
<reference evidence="4" key="1">
    <citation type="submission" date="2015-09" db="EMBL/GenBank/DDBJ databases">
        <authorList>
            <person name="Rodrigo-Torres Lidia"/>
            <person name="Arahal R.David."/>
        </authorList>
    </citation>
    <scope>NUCLEOTIDE SEQUENCE [LARGE SCALE GENOMIC DNA]</scope>
    <source>
        <strain evidence="4">CECT 7735</strain>
    </source>
</reference>
<evidence type="ECO:0000256" key="1">
    <source>
        <dbReference type="SAM" id="SignalP"/>
    </source>
</evidence>
<evidence type="ECO:0000313" key="4">
    <source>
        <dbReference type="Proteomes" id="UP000051870"/>
    </source>
</evidence>
<dbReference type="Pfam" id="PF13609">
    <property type="entry name" value="Porin_4"/>
    <property type="match status" value="1"/>
</dbReference>
<dbReference type="EMBL" id="CYTW01000001">
    <property type="protein sequence ID" value="CUJ94920.1"/>
    <property type="molecule type" value="Genomic_DNA"/>
</dbReference>
<organism evidence="3 4">
    <name type="scientific">Shimia thalassica</name>
    <dbReference type="NCBI Taxonomy" id="1715693"/>
    <lineage>
        <taxon>Bacteria</taxon>
        <taxon>Pseudomonadati</taxon>
        <taxon>Pseudomonadota</taxon>
        <taxon>Alphaproteobacteria</taxon>
        <taxon>Rhodobacterales</taxon>
        <taxon>Roseobacteraceae</taxon>
    </lineage>
</organism>
<keyword evidence="4" id="KW-1185">Reference proteome</keyword>
<dbReference type="SUPFAM" id="SSF56935">
    <property type="entry name" value="Porins"/>
    <property type="match status" value="1"/>
</dbReference>
<dbReference type="AlphaFoldDB" id="A0A0P1IH55"/>
<dbReference type="GO" id="GO:0015288">
    <property type="term" value="F:porin activity"/>
    <property type="evidence" value="ECO:0007669"/>
    <property type="project" value="InterPro"/>
</dbReference>
<sequence length="377" mass="40821">MSKVHSANIAIFFAAVTFVSGAAHAETFGLPSASIGNGWTYDPYGRFVMAYQAFDDGQDTTSNIVDMSTSTSRFGFYLKRKDTDDGVSFQFETGLGLRGSSKTSQTNTPDLFGWDRKQFRQVQVIYRGAFGTLRAGQGSMATDSIAELDLGKTTVVAKSNISEMGGSYQFRTTGGALSGIDLGDTFDSFDGDRKFRLRYDTPDWNGFSIAAAYGEEILTSGVDDTFYDVALRYATDLGRFKLSAGLGNSYVDVAGGATDYTTAGSVSVLDKNTGLNLTLASGRDATATQPSYVWAKAGWDADFASAGVTRLYIEGFWGRDYVSAGSESEMWGLGVMQRIKRYNLDVFAGYRVFSFSDTSATQYQDGEALQIGAHITF</sequence>
<dbReference type="STRING" id="1715693.PH7735_01807"/>
<accession>A0A0P1IH55</accession>
<dbReference type="Gene3D" id="2.40.160.10">
    <property type="entry name" value="Porin"/>
    <property type="match status" value="1"/>
</dbReference>
<dbReference type="InterPro" id="IPR023614">
    <property type="entry name" value="Porin_dom_sf"/>
</dbReference>
<name>A0A0P1IH55_9RHOB</name>
<dbReference type="Proteomes" id="UP000051870">
    <property type="component" value="Unassembled WGS sequence"/>
</dbReference>
<feature type="chain" id="PRO_5006065268" evidence="1">
    <location>
        <begin position="26"/>
        <end position="377"/>
    </location>
</feature>
<protein>
    <submittedName>
        <fullName evidence="3">Outer membrane protein (Porin)</fullName>
    </submittedName>
</protein>
<feature type="signal peptide" evidence="1">
    <location>
        <begin position="1"/>
        <end position="25"/>
    </location>
</feature>
<gene>
    <name evidence="3" type="ORF">PH7735_01807</name>
</gene>
<keyword evidence="1" id="KW-0732">Signal</keyword>
<dbReference type="InterPro" id="IPR033900">
    <property type="entry name" value="Gram_neg_porin_domain"/>
</dbReference>
<dbReference type="GO" id="GO:0016020">
    <property type="term" value="C:membrane"/>
    <property type="evidence" value="ECO:0007669"/>
    <property type="project" value="InterPro"/>
</dbReference>
<feature type="domain" description="Porin" evidence="2">
    <location>
        <begin position="14"/>
        <end position="357"/>
    </location>
</feature>
<evidence type="ECO:0000259" key="2">
    <source>
        <dbReference type="Pfam" id="PF13609"/>
    </source>
</evidence>
<proteinExistence type="predicted"/>